<keyword evidence="3" id="KW-1185">Reference proteome</keyword>
<reference evidence="1 3" key="2">
    <citation type="journal article" date="2013" name="Nature">
        <title>Insights into bilaterian evolution from three spiralian genomes.</title>
        <authorList>
            <person name="Simakov O."/>
            <person name="Marletaz F."/>
            <person name="Cho S.J."/>
            <person name="Edsinger-Gonzales E."/>
            <person name="Havlak P."/>
            <person name="Hellsten U."/>
            <person name="Kuo D.H."/>
            <person name="Larsson T."/>
            <person name="Lv J."/>
            <person name="Arendt D."/>
            <person name="Savage R."/>
            <person name="Osoegawa K."/>
            <person name="de Jong P."/>
            <person name="Grimwood J."/>
            <person name="Chapman J.A."/>
            <person name="Shapiro H."/>
            <person name="Aerts A."/>
            <person name="Otillar R.P."/>
            <person name="Terry A.Y."/>
            <person name="Boore J.L."/>
            <person name="Grigoriev I.V."/>
            <person name="Lindberg D.R."/>
            <person name="Seaver E.C."/>
            <person name="Weisblat D.A."/>
            <person name="Putnam N.H."/>
            <person name="Rokhsar D.S."/>
        </authorList>
    </citation>
    <scope>NUCLEOTIDE SEQUENCE</scope>
</reference>
<dbReference type="InParanoid" id="T1F6D6"/>
<name>T1F6D6_HELRO</name>
<dbReference type="Proteomes" id="UP000015101">
    <property type="component" value="Unassembled WGS sequence"/>
</dbReference>
<organism evidence="2 3">
    <name type="scientific">Helobdella robusta</name>
    <name type="common">Californian leech</name>
    <dbReference type="NCBI Taxonomy" id="6412"/>
    <lineage>
        <taxon>Eukaryota</taxon>
        <taxon>Metazoa</taxon>
        <taxon>Spiralia</taxon>
        <taxon>Lophotrochozoa</taxon>
        <taxon>Annelida</taxon>
        <taxon>Clitellata</taxon>
        <taxon>Hirudinea</taxon>
        <taxon>Rhynchobdellida</taxon>
        <taxon>Glossiphoniidae</taxon>
        <taxon>Helobdella</taxon>
    </lineage>
</organism>
<reference evidence="3" key="1">
    <citation type="submission" date="2012-12" db="EMBL/GenBank/DDBJ databases">
        <authorList>
            <person name="Hellsten U."/>
            <person name="Grimwood J."/>
            <person name="Chapman J.A."/>
            <person name="Shapiro H."/>
            <person name="Aerts A."/>
            <person name="Otillar R.P."/>
            <person name="Terry A.Y."/>
            <person name="Boore J.L."/>
            <person name="Simakov O."/>
            <person name="Marletaz F."/>
            <person name="Cho S.-J."/>
            <person name="Edsinger-Gonzales E."/>
            <person name="Havlak P."/>
            <person name="Kuo D.-H."/>
            <person name="Larsson T."/>
            <person name="Lv J."/>
            <person name="Arendt D."/>
            <person name="Savage R."/>
            <person name="Osoegawa K."/>
            <person name="de Jong P."/>
            <person name="Lindberg D.R."/>
            <person name="Seaver E.C."/>
            <person name="Weisblat D.A."/>
            <person name="Putnam N.H."/>
            <person name="Grigoriev I.V."/>
            <person name="Rokhsar D.S."/>
        </authorList>
    </citation>
    <scope>NUCLEOTIDE SEQUENCE</scope>
</reference>
<dbReference type="KEGG" id="hro:HELRODRAFT_173112"/>
<sequence length="117" mass="13531">MATYCSQLLPRKQSTNTNQIKKHDSDKLNTPFTVATWNAGTLYQIEKFENVEQEMKRMNLSILRLSKTWWKKSGIITFEKGKFIYSGDDSHKRGLGVLLNKELSENLEGFWAVSDKV</sequence>
<dbReference type="AlphaFoldDB" id="T1F6D6"/>
<reference evidence="2" key="3">
    <citation type="submission" date="2015-06" db="UniProtKB">
        <authorList>
            <consortium name="EnsemblMetazoa"/>
        </authorList>
    </citation>
    <scope>IDENTIFICATION</scope>
</reference>
<dbReference type="OrthoDB" id="6143992at2759"/>
<dbReference type="RefSeq" id="XP_009017977.1">
    <property type="nucleotide sequence ID" value="XM_009019729.1"/>
</dbReference>
<dbReference type="OMA" id="DLKCTNS"/>
<dbReference type="EnsemblMetazoa" id="HelroT173112">
    <property type="protein sequence ID" value="HelroP173112"/>
    <property type="gene ID" value="HelroG173112"/>
</dbReference>
<dbReference type="EMBL" id="AMQM01004450">
    <property type="status" value="NOT_ANNOTATED_CDS"/>
    <property type="molecule type" value="Genomic_DNA"/>
</dbReference>
<proteinExistence type="predicted"/>
<dbReference type="GeneID" id="20204385"/>
<dbReference type="HOGENOM" id="CLU_2087404_0_0_1"/>
<dbReference type="eggNOG" id="KOG3685">
    <property type="taxonomic scope" value="Eukaryota"/>
</dbReference>
<protein>
    <submittedName>
        <fullName evidence="1 2">Uncharacterized protein</fullName>
    </submittedName>
</protein>
<accession>T1F6D6</accession>
<evidence type="ECO:0000313" key="1">
    <source>
        <dbReference type="EMBL" id="ESO04041.1"/>
    </source>
</evidence>
<evidence type="ECO:0000313" key="2">
    <source>
        <dbReference type="EnsemblMetazoa" id="HelroP173112"/>
    </source>
</evidence>
<gene>
    <name evidence="2" type="primary">20204385</name>
    <name evidence="1" type="ORF">HELRODRAFT_173112</name>
</gene>
<dbReference type="CTD" id="20204385"/>
<dbReference type="EMBL" id="KB096551">
    <property type="protein sequence ID" value="ESO04041.1"/>
    <property type="molecule type" value="Genomic_DNA"/>
</dbReference>
<evidence type="ECO:0000313" key="3">
    <source>
        <dbReference type="Proteomes" id="UP000015101"/>
    </source>
</evidence>